<reference evidence="1" key="1">
    <citation type="submission" date="2020-05" db="EMBL/GenBank/DDBJ databases">
        <title>Large-scale comparative analyses of tick genomes elucidate their genetic diversity and vector capacities.</title>
        <authorList>
            <person name="Jia N."/>
            <person name="Wang J."/>
            <person name="Shi W."/>
            <person name="Du L."/>
            <person name="Sun Y."/>
            <person name="Zhan W."/>
            <person name="Jiang J."/>
            <person name="Wang Q."/>
            <person name="Zhang B."/>
            <person name="Ji P."/>
            <person name="Sakyi L.B."/>
            <person name="Cui X."/>
            <person name="Yuan T."/>
            <person name="Jiang B."/>
            <person name="Yang W."/>
            <person name="Lam T.T.-Y."/>
            <person name="Chang Q."/>
            <person name="Ding S."/>
            <person name="Wang X."/>
            <person name="Zhu J."/>
            <person name="Ruan X."/>
            <person name="Zhao L."/>
            <person name="Wei J."/>
            <person name="Que T."/>
            <person name="Du C."/>
            <person name="Cheng J."/>
            <person name="Dai P."/>
            <person name="Han X."/>
            <person name="Huang E."/>
            <person name="Gao Y."/>
            <person name="Liu J."/>
            <person name="Shao H."/>
            <person name="Ye R."/>
            <person name="Li L."/>
            <person name="Wei W."/>
            <person name="Wang X."/>
            <person name="Wang C."/>
            <person name="Yang T."/>
            <person name="Huo Q."/>
            <person name="Li W."/>
            <person name="Guo W."/>
            <person name="Chen H."/>
            <person name="Zhou L."/>
            <person name="Ni X."/>
            <person name="Tian J."/>
            <person name="Zhou Y."/>
            <person name="Sheng Y."/>
            <person name="Liu T."/>
            <person name="Pan Y."/>
            <person name="Xia L."/>
            <person name="Li J."/>
            <person name="Zhao F."/>
            <person name="Cao W."/>
        </authorList>
    </citation>
    <scope>NUCLEOTIDE SEQUENCE</scope>
    <source>
        <strain evidence="1">Hyas-2018</strain>
    </source>
</reference>
<dbReference type="EMBL" id="CM023487">
    <property type="protein sequence ID" value="KAH6925384.1"/>
    <property type="molecule type" value="Genomic_DNA"/>
</dbReference>
<comment type="caution">
    <text evidence="1">The sequence shown here is derived from an EMBL/GenBank/DDBJ whole genome shotgun (WGS) entry which is preliminary data.</text>
</comment>
<protein>
    <submittedName>
        <fullName evidence="1">Uncharacterized protein</fullName>
    </submittedName>
</protein>
<proteinExistence type="predicted"/>
<dbReference type="Proteomes" id="UP000821845">
    <property type="component" value="Chromosome 7"/>
</dbReference>
<organism evidence="1 2">
    <name type="scientific">Hyalomma asiaticum</name>
    <name type="common">Tick</name>
    <dbReference type="NCBI Taxonomy" id="266040"/>
    <lineage>
        <taxon>Eukaryota</taxon>
        <taxon>Metazoa</taxon>
        <taxon>Ecdysozoa</taxon>
        <taxon>Arthropoda</taxon>
        <taxon>Chelicerata</taxon>
        <taxon>Arachnida</taxon>
        <taxon>Acari</taxon>
        <taxon>Parasitiformes</taxon>
        <taxon>Ixodida</taxon>
        <taxon>Ixodoidea</taxon>
        <taxon>Ixodidae</taxon>
        <taxon>Hyalomminae</taxon>
        <taxon>Hyalomma</taxon>
    </lineage>
</organism>
<keyword evidence="2" id="KW-1185">Reference proteome</keyword>
<gene>
    <name evidence="1" type="ORF">HPB50_004511</name>
</gene>
<evidence type="ECO:0000313" key="1">
    <source>
        <dbReference type="EMBL" id="KAH6925384.1"/>
    </source>
</evidence>
<accession>A0ACB7RV98</accession>
<evidence type="ECO:0000313" key="2">
    <source>
        <dbReference type="Proteomes" id="UP000821845"/>
    </source>
</evidence>
<name>A0ACB7RV98_HYAAI</name>
<sequence>MANELGAADGSLRHDQDTQTESFENMSIAVNADAGQHQGTQTDTTNYASKEVNCDLGYQRNIAKDDDANTCKVNCKEDTSPECSVADSVAEGNGGSQAKVAERDSSDALDIARATEAVTESTVEFLASDSTKARQRRDKRRDCRKGTLGGVGREEDPDVEMVSISETDIPMASLSESDDRMAVILASDVARRAVSVTDAEVTPMRAALRCVNCHSNLGLQISGVAVTGVVQRTGAMASAPVAQAPQGLRGQLEHLPVASPPPVPQATPVIQMYGAVPSGMLEPSATASLALFTTSAQRGAICGNATMSAPVASPPLHMTLEQWKMQTYTFPNGQREPLVAASLPSTAQLPSAFQMQGVPQYPSAAAASTSTAPVTFHSPAIGPFDPVPVQSAAGTVLGANPWPVPRALPAELNYSVPQASPAIRVGNFVPSGQLLQPNGAFTSPSVHIPSGILTSDTTASVQQPSYMVAPTPPPTRVPWEAEMCNIPLSGQNQPPRSASLPRSAQVPWGVEMDLISQGAQQRAAAAAATPSTMRAFPTQVPSANQLQPFMMPAPFLGPQVPSAAMMRSAPTPAQLQPSMMVAPPFEMQGPAAQIRAVPTSAQNPPPHYMSASPQYNQVWTRRS</sequence>